<accession>A0A2N1PNT8</accession>
<dbReference type="EMBL" id="PGXC01000009">
    <property type="protein sequence ID" value="PKK90008.1"/>
    <property type="molecule type" value="Genomic_DNA"/>
</dbReference>
<keyword evidence="3 9" id="KW-0031">Aminopeptidase</keyword>
<comment type="caution">
    <text evidence="11">The sequence shown here is derived from an EMBL/GenBank/DDBJ whole genome shotgun (WGS) entry which is preliminary data.</text>
</comment>
<organism evidence="11 12">
    <name type="scientific">Candidatus Wallbacteria bacterium HGW-Wallbacteria-1</name>
    <dbReference type="NCBI Taxonomy" id="2013854"/>
    <lineage>
        <taxon>Bacteria</taxon>
        <taxon>Candidatus Walliibacteriota</taxon>
    </lineage>
</organism>
<keyword evidence="5 9" id="KW-0479">Metal-binding</keyword>
<dbReference type="InterPro" id="IPR001948">
    <property type="entry name" value="Peptidase_M18"/>
</dbReference>
<evidence type="ECO:0000256" key="10">
    <source>
        <dbReference type="RuleBase" id="RU004387"/>
    </source>
</evidence>
<reference evidence="11 12" key="1">
    <citation type="journal article" date="2017" name="ISME J.">
        <title>Potential for microbial H2 and metal transformations associated with novel bacteria and archaea in deep terrestrial subsurface sediments.</title>
        <authorList>
            <person name="Hernsdorf A.W."/>
            <person name="Amano Y."/>
            <person name="Miyakawa K."/>
            <person name="Ise K."/>
            <person name="Suzuki Y."/>
            <person name="Anantharaman K."/>
            <person name="Probst A."/>
            <person name="Burstein D."/>
            <person name="Thomas B.C."/>
            <person name="Banfield J.F."/>
        </authorList>
    </citation>
    <scope>NUCLEOTIDE SEQUENCE [LARGE SCALE GENOMIC DNA]</scope>
    <source>
        <strain evidence="11">HGW-Wallbacteria-1</strain>
    </source>
</reference>
<sequence>MKGIFMTRYLPDIFDDNCHACANDITDNAHNGDREIQSTSVLRLSRSSAWLATTDNESNEIFSHGEDFKCFLSRSKTERTCVSTILDALRNAGFKPMDKAQSISPGDRLYISIKGKAVIAMVAGRDPEKLRFIGSHVDSPRLDLKPNPLYEDSEMAMMKTHYYGGIKKYHWVNVPLELHGVIFTRDGRRVVLAIGSREGDPLFLIPDLLPHLQKEQMKREASRVIEGEELNVIFGHVPLEGKEVKERIREAVLERLFSEYGIVEEDFNCAELEFVPALKPSDIGLDRSLTGAYGQDDRVCVHASLKALIETTDPLATAVAFFADKEEIGSSGDTGADSFALLGFAETYILKAGLRCGPYEILRKASAISADVIVGVDPNFKSASDPQNSSYMGKGVTIQKYGGHGGKYSTNDAHAEYMAYIRTLLTRNSITWQTGEFGKVDVGGGGTISQLMSRYGMNCVDAGPAMLGMHSICELTSKVDVYSSFRLYKSFFNDTENPSQFQDNDS</sequence>
<evidence type="ECO:0000256" key="7">
    <source>
        <dbReference type="ARBA" id="ARBA00022833"/>
    </source>
</evidence>
<dbReference type="GO" id="GO:0004177">
    <property type="term" value="F:aminopeptidase activity"/>
    <property type="evidence" value="ECO:0007669"/>
    <property type="project" value="UniProtKB-KW"/>
</dbReference>
<protein>
    <recommendedName>
        <fullName evidence="10">M18 family aminopeptidase</fullName>
        <ecNumber evidence="10">3.4.11.-</ecNumber>
    </recommendedName>
</protein>
<dbReference type="InterPro" id="IPR023358">
    <property type="entry name" value="Peptidase_M18_dom2"/>
</dbReference>
<dbReference type="GO" id="GO:0005737">
    <property type="term" value="C:cytoplasm"/>
    <property type="evidence" value="ECO:0007669"/>
    <property type="project" value="UniProtKB-ARBA"/>
</dbReference>
<evidence type="ECO:0000256" key="8">
    <source>
        <dbReference type="ARBA" id="ARBA00023049"/>
    </source>
</evidence>
<dbReference type="Gene3D" id="3.40.630.10">
    <property type="entry name" value="Zn peptidases"/>
    <property type="match status" value="2"/>
</dbReference>
<dbReference type="PANTHER" id="PTHR28570:SF2">
    <property type="entry name" value="M18 FAMILY AMINOPEPTIDASE 1-RELATED"/>
    <property type="match status" value="1"/>
</dbReference>
<keyword evidence="8 9" id="KW-0482">Metalloprotease</keyword>
<dbReference type="PRINTS" id="PR00932">
    <property type="entry name" value="AMINO1PTASE"/>
</dbReference>
<evidence type="ECO:0000313" key="12">
    <source>
        <dbReference type="Proteomes" id="UP000233256"/>
    </source>
</evidence>
<keyword evidence="6 9" id="KW-0378">Hydrolase</keyword>
<keyword evidence="7 9" id="KW-0862">Zinc</keyword>
<dbReference type="AlphaFoldDB" id="A0A2N1PNT8"/>
<gene>
    <name evidence="11" type="ORF">CVV64_11840</name>
</gene>
<comment type="cofactor">
    <cofactor evidence="1 10">
        <name>Zn(2+)</name>
        <dbReference type="ChEBI" id="CHEBI:29105"/>
    </cofactor>
</comment>
<dbReference type="Pfam" id="PF02127">
    <property type="entry name" value="Peptidase_M18"/>
    <property type="match status" value="1"/>
</dbReference>
<evidence type="ECO:0000256" key="9">
    <source>
        <dbReference type="RuleBase" id="RU004386"/>
    </source>
</evidence>
<evidence type="ECO:0000256" key="2">
    <source>
        <dbReference type="ARBA" id="ARBA00008290"/>
    </source>
</evidence>
<evidence type="ECO:0000256" key="3">
    <source>
        <dbReference type="ARBA" id="ARBA00022438"/>
    </source>
</evidence>
<evidence type="ECO:0000256" key="6">
    <source>
        <dbReference type="ARBA" id="ARBA00022801"/>
    </source>
</evidence>
<dbReference type="GO" id="GO:0008270">
    <property type="term" value="F:zinc ion binding"/>
    <property type="evidence" value="ECO:0007669"/>
    <property type="project" value="InterPro"/>
</dbReference>
<evidence type="ECO:0000256" key="5">
    <source>
        <dbReference type="ARBA" id="ARBA00022723"/>
    </source>
</evidence>
<proteinExistence type="inferred from homology"/>
<dbReference type="Proteomes" id="UP000233256">
    <property type="component" value="Unassembled WGS sequence"/>
</dbReference>
<dbReference type="SUPFAM" id="SSF101821">
    <property type="entry name" value="Aminopeptidase/glucanase lid domain"/>
    <property type="match status" value="1"/>
</dbReference>
<dbReference type="PANTHER" id="PTHR28570">
    <property type="entry name" value="ASPARTYL AMINOPEPTIDASE"/>
    <property type="match status" value="1"/>
</dbReference>
<name>A0A2N1PNT8_9BACT</name>
<evidence type="ECO:0000313" key="11">
    <source>
        <dbReference type="EMBL" id="PKK90008.1"/>
    </source>
</evidence>
<dbReference type="EC" id="3.4.11.-" evidence="10"/>
<keyword evidence="4 9" id="KW-0645">Protease</keyword>
<evidence type="ECO:0000256" key="4">
    <source>
        <dbReference type="ARBA" id="ARBA00022670"/>
    </source>
</evidence>
<dbReference type="Gene3D" id="2.30.250.10">
    <property type="entry name" value="Aminopeptidase i, Domain 2"/>
    <property type="match status" value="1"/>
</dbReference>
<dbReference type="GO" id="GO:0008237">
    <property type="term" value="F:metallopeptidase activity"/>
    <property type="evidence" value="ECO:0007669"/>
    <property type="project" value="UniProtKB-KW"/>
</dbReference>
<dbReference type="NCBIfam" id="NF002600">
    <property type="entry name" value="PRK02256.1"/>
    <property type="match status" value="1"/>
</dbReference>
<dbReference type="GO" id="GO:0006508">
    <property type="term" value="P:proteolysis"/>
    <property type="evidence" value="ECO:0007669"/>
    <property type="project" value="UniProtKB-KW"/>
</dbReference>
<evidence type="ECO:0000256" key="1">
    <source>
        <dbReference type="ARBA" id="ARBA00001947"/>
    </source>
</evidence>
<dbReference type="SUPFAM" id="SSF53187">
    <property type="entry name" value="Zn-dependent exopeptidases"/>
    <property type="match status" value="1"/>
</dbReference>
<comment type="similarity">
    <text evidence="2 9">Belongs to the peptidase M18 family.</text>
</comment>